<dbReference type="InterPro" id="IPR039437">
    <property type="entry name" value="FrzH/put_lumazine-bd"/>
</dbReference>
<dbReference type="Gene3D" id="3.10.450.50">
    <property type="match status" value="1"/>
</dbReference>
<name>A0AAP2G2Q6_9BACT</name>
<proteinExistence type="predicted"/>
<dbReference type="EMBL" id="JAHCMY010000001">
    <property type="protein sequence ID" value="MBS9522560.1"/>
    <property type="molecule type" value="Genomic_DNA"/>
</dbReference>
<sequence>MMISGLSIGQENSEKAVENTIAKLFDGMRDKDQAALEAVFHEKAIMHTVTENGEQAALGENSVRDFVNRIAVTPAETRLDERILEYHIRVDGEMASAWTPYEFYVNDSFSHCGVNSFQLIKENRDWKITYVMDTRRKVGCR</sequence>
<evidence type="ECO:0000313" key="1">
    <source>
        <dbReference type="EMBL" id="MBS9522560.1"/>
    </source>
</evidence>
<organism evidence="1 2">
    <name type="scientific">Litoribacter ruber</name>
    <dbReference type="NCBI Taxonomy" id="702568"/>
    <lineage>
        <taxon>Bacteria</taxon>
        <taxon>Pseudomonadati</taxon>
        <taxon>Bacteroidota</taxon>
        <taxon>Cytophagia</taxon>
        <taxon>Cytophagales</taxon>
        <taxon>Cyclobacteriaceae</taxon>
        <taxon>Litoribacter</taxon>
    </lineage>
</organism>
<accession>A0AAP2G2Q6</accession>
<protein>
    <submittedName>
        <fullName evidence="1">Nuclear transport factor 2 family protein</fullName>
    </submittedName>
</protein>
<dbReference type="Proteomes" id="UP001319104">
    <property type="component" value="Unassembled WGS sequence"/>
</dbReference>
<gene>
    <name evidence="1" type="ORF">KI659_00905</name>
</gene>
<dbReference type="AlphaFoldDB" id="A0AAP2G2Q6"/>
<dbReference type="Pfam" id="PF12893">
    <property type="entry name" value="Lumazine_bd_2"/>
    <property type="match status" value="1"/>
</dbReference>
<comment type="caution">
    <text evidence="1">The sequence shown here is derived from an EMBL/GenBank/DDBJ whole genome shotgun (WGS) entry which is preliminary data.</text>
</comment>
<evidence type="ECO:0000313" key="2">
    <source>
        <dbReference type="Proteomes" id="UP001319104"/>
    </source>
</evidence>
<dbReference type="SUPFAM" id="SSF54427">
    <property type="entry name" value="NTF2-like"/>
    <property type="match status" value="1"/>
</dbReference>
<reference evidence="1 2" key="1">
    <citation type="submission" date="2021-05" db="EMBL/GenBank/DDBJ databases">
        <authorList>
            <person name="Zhang Z.D."/>
            <person name="Osman G."/>
        </authorList>
    </citation>
    <scope>NUCLEOTIDE SEQUENCE [LARGE SCALE GENOMIC DNA]</scope>
    <source>
        <strain evidence="1 2">KCTC 32217</strain>
    </source>
</reference>
<keyword evidence="2" id="KW-1185">Reference proteome</keyword>
<dbReference type="InterPro" id="IPR032710">
    <property type="entry name" value="NTF2-like_dom_sf"/>
</dbReference>